<evidence type="ECO:0000313" key="2">
    <source>
        <dbReference type="EMBL" id="GAF73174.1"/>
    </source>
</evidence>
<comment type="caution">
    <text evidence="2">The sequence shown here is derived from an EMBL/GenBank/DDBJ whole genome shotgun (WGS) entry which is preliminary data.</text>
</comment>
<dbReference type="InterPro" id="IPR024550">
    <property type="entry name" value="TFIIEa/SarR/Rpc3_HTH_dom"/>
</dbReference>
<evidence type="ECO:0000259" key="1">
    <source>
        <dbReference type="SMART" id="SM00531"/>
    </source>
</evidence>
<dbReference type="PIRSF" id="PIRSF006373">
    <property type="entry name" value="TF_E_archaea"/>
    <property type="match status" value="1"/>
</dbReference>
<dbReference type="AlphaFoldDB" id="X0RWH5"/>
<dbReference type="InterPro" id="IPR016481">
    <property type="entry name" value="TF_E_archaea"/>
</dbReference>
<dbReference type="SUPFAM" id="SSF46785">
    <property type="entry name" value="Winged helix' DNA-binding domain"/>
    <property type="match status" value="1"/>
</dbReference>
<gene>
    <name evidence="2" type="ORF">S01H1_15420</name>
</gene>
<reference evidence="2" key="1">
    <citation type="journal article" date="2014" name="Front. Microbiol.">
        <title>High frequency of phylogenetically diverse reductive dehalogenase-homologous genes in deep subseafloor sedimentary metagenomes.</title>
        <authorList>
            <person name="Kawai M."/>
            <person name="Futagami T."/>
            <person name="Toyoda A."/>
            <person name="Takaki Y."/>
            <person name="Nishi S."/>
            <person name="Hori S."/>
            <person name="Arai W."/>
            <person name="Tsubouchi T."/>
            <person name="Morono Y."/>
            <person name="Uchiyama I."/>
            <person name="Ito T."/>
            <person name="Fujiyama A."/>
            <person name="Inagaki F."/>
            <person name="Takami H."/>
        </authorList>
    </citation>
    <scope>NUCLEOTIDE SEQUENCE</scope>
    <source>
        <strain evidence="2">Expedition CK06-06</strain>
    </source>
</reference>
<dbReference type="GO" id="GO:0006355">
    <property type="term" value="P:regulation of DNA-templated transcription"/>
    <property type="evidence" value="ECO:0007669"/>
    <property type="project" value="InterPro"/>
</dbReference>
<dbReference type="SMART" id="SM00531">
    <property type="entry name" value="TFIIE"/>
    <property type="match status" value="1"/>
</dbReference>
<dbReference type="EMBL" id="BARS01008048">
    <property type="protein sequence ID" value="GAF73174.1"/>
    <property type="molecule type" value="Genomic_DNA"/>
</dbReference>
<proteinExistence type="inferred from homology"/>
<accession>X0RWH5</accession>
<dbReference type="InterPro" id="IPR036388">
    <property type="entry name" value="WH-like_DNA-bd_sf"/>
</dbReference>
<dbReference type="HAMAP" id="MF_01909">
    <property type="entry name" value="TFE_arch"/>
    <property type="match status" value="1"/>
</dbReference>
<protein>
    <recommendedName>
        <fullName evidence="1">Transcription initiation factor IIE subunit alpha N-terminal domain-containing protein</fullName>
    </recommendedName>
</protein>
<dbReference type="InterPro" id="IPR036390">
    <property type="entry name" value="WH_DNA-bd_sf"/>
</dbReference>
<name>X0RWH5_9ZZZZ</name>
<organism evidence="2">
    <name type="scientific">marine sediment metagenome</name>
    <dbReference type="NCBI Taxonomy" id="412755"/>
    <lineage>
        <taxon>unclassified sequences</taxon>
        <taxon>metagenomes</taxon>
        <taxon>ecological metagenomes</taxon>
    </lineage>
</organism>
<dbReference type="InterPro" id="IPR002853">
    <property type="entry name" value="TFIIE_asu"/>
</dbReference>
<dbReference type="Gene3D" id="1.10.10.10">
    <property type="entry name" value="Winged helix-like DNA-binding domain superfamily/Winged helix DNA-binding domain"/>
    <property type="match status" value="1"/>
</dbReference>
<feature type="domain" description="Transcription initiation factor IIE subunit alpha N-terminal" evidence="1">
    <location>
        <begin position="18"/>
        <end position="156"/>
    </location>
</feature>
<dbReference type="GO" id="GO:0006367">
    <property type="term" value="P:transcription initiation at RNA polymerase II promoter"/>
    <property type="evidence" value="ECO:0007669"/>
    <property type="project" value="InterPro"/>
</dbReference>
<sequence length="169" mass="20387">MKINNKIIDGVIAEVAGEDVIPLVRYLKDKKNISEFKIADAIDKEINETRNMLYRLFNSNLVSFIRKKDKKKGWYIYYWTFNIKRVKDLFWELKKKKIINLKERLKRENSSDFFICDKKCMRLSFEQATDFEYKCPECGDLMHQEDNKKIIEDIKNQIEELEKELSKQN</sequence>
<dbReference type="Pfam" id="PF02002">
    <property type="entry name" value="TFIIE_alpha"/>
    <property type="match status" value="1"/>
</dbReference>